<keyword evidence="3" id="KW-1185">Reference proteome</keyword>
<dbReference type="InterPro" id="IPR010730">
    <property type="entry name" value="HET"/>
</dbReference>
<accession>A0AA40DWG5</accession>
<feature type="domain" description="Heterokaryon incompatibility" evidence="1">
    <location>
        <begin position="2"/>
        <end position="57"/>
    </location>
</feature>
<protein>
    <recommendedName>
        <fullName evidence="1">Heterokaryon incompatibility domain-containing protein</fullName>
    </recommendedName>
</protein>
<sequence>VIPKTIRHAMNLAILLGQRYLWIDRLCICQDDQESKATDIDMMGDVYNSAIFIIIAAN</sequence>
<organism evidence="2 3">
    <name type="scientific">Lasiosphaeris hirsuta</name>
    <dbReference type="NCBI Taxonomy" id="260670"/>
    <lineage>
        <taxon>Eukaryota</taxon>
        <taxon>Fungi</taxon>
        <taxon>Dikarya</taxon>
        <taxon>Ascomycota</taxon>
        <taxon>Pezizomycotina</taxon>
        <taxon>Sordariomycetes</taxon>
        <taxon>Sordariomycetidae</taxon>
        <taxon>Sordariales</taxon>
        <taxon>Lasiosphaeriaceae</taxon>
        <taxon>Lasiosphaeris</taxon>
    </lineage>
</organism>
<dbReference type="PANTHER" id="PTHR33112:SF1">
    <property type="entry name" value="HETEROKARYON INCOMPATIBILITY DOMAIN-CONTAINING PROTEIN"/>
    <property type="match status" value="1"/>
</dbReference>
<feature type="non-terminal residue" evidence="2">
    <location>
        <position position="1"/>
    </location>
</feature>
<evidence type="ECO:0000313" key="2">
    <source>
        <dbReference type="EMBL" id="KAK0716137.1"/>
    </source>
</evidence>
<feature type="non-terminal residue" evidence="2">
    <location>
        <position position="58"/>
    </location>
</feature>
<dbReference type="Proteomes" id="UP001172102">
    <property type="component" value="Unassembled WGS sequence"/>
</dbReference>
<proteinExistence type="predicted"/>
<dbReference type="Pfam" id="PF06985">
    <property type="entry name" value="HET"/>
    <property type="match status" value="1"/>
</dbReference>
<gene>
    <name evidence="2" type="ORF">B0H67DRAFT_469424</name>
</gene>
<comment type="caution">
    <text evidence="2">The sequence shown here is derived from an EMBL/GenBank/DDBJ whole genome shotgun (WGS) entry which is preliminary data.</text>
</comment>
<evidence type="ECO:0000259" key="1">
    <source>
        <dbReference type="Pfam" id="PF06985"/>
    </source>
</evidence>
<reference evidence="2" key="1">
    <citation type="submission" date="2023-06" db="EMBL/GenBank/DDBJ databases">
        <title>Genome-scale phylogeny and comparative genomics of the fungal order Sordariales.</title>
        <authorList>
            <consortium name="Lawrence Berkeley National Laboratory"/>
            <person name="Hensen N."/>
            <person name="Bonometti L."/>
            <person name="Westerberg I."/>
            <person name="Brannstrom I.O."/>
            <person name="Guillou S."/>
            <person name="Cros-Aarteil S."/>
            <person name="Calhoun S."/>
            <person name="Haridas S."/>
            <person name="Kuo A."/>
            <person name="Mondo S."/>
            <person name="Pangilinan J."/>
            <person name="Riley R."/>
            <person name="Labutti K."/>
            <person name="Andreopoulos B."/>
            <person name="Lipzen A."/>
            <person name="Chen C."/>
            <person name="Yanf M."/>
            <person name="Daum C."/>
            <person name="Ng V."/>
            <person name="Clum A."/>
            <person name="Steindorff A."/>
            <person name="Ohm R."/>
            <person name="Martin F."/>
            <person name="Silar P."/>
            <person name="Natvig D."/>
            <person name="Lalanne C."/>
            <person name="Gautier V."/>
            <person name="Ament-Velasquez S.L."/>
            <person name="Kruys A."/>
            <person name="Hutchinson M.I."/>
            <person name="Powell A.J."/>
            <person name="Barry K."/>
            <person name="Miller A.N."/>
            <person name="Grigoriev I.V."/>
            <person name="Debuchy R."/>
            <person name="Gladieux P."/>
            <person name="Thoren M.H."/>
            <person name="Johannesson H."/>
        </authorList>
    </citation>
    <scope>NUCLEOTIDE SEQUENCE</scope>
    <source>
        <strain evidence="2">SMH4607-1</strain>
    </source>
</reference>
<dbReference type="AlphaFoldDB" id="A0AA40DWG5"/>
<evidence type="ECO:0000313" key="3">
    <source>
        <dbReference type="Proteomes" id="UP001172102"/>
    </source>
</evidence>
<dbReference type="PANTHER" id="PTHR33112">
    <property type="entry name" value="DOMAIN PROTEIN, PUTATIVE-RELATED"/>
    <property type="match status" value="1"/>
</dbReference>
<name>A0AA40DWG5_9PEZI</name>
<dbReference type="EMBL" id="JAUKUA010000004">
    <property type="protein sequence ID" value="KAK0716137.1"/>
    <property type="molecule type" value="Genomic_DNA"/>
</dbReference>